<dbReference type="SUPFAM" id="SSF52540">
    <property type="entry name" value="P-loop containing nucleoside triphosphate hydrolases"/>
    <property type="match status" value="1"/>
</dbReference>
<dbReference type="GO" id="GO:0008559">
    <property type="term" value="F:ABC-type xenobiotic transporter activity"/>
    <property type="evidence" value="ECO:0007669"/>
    <property type="project" value="UniProtKB-EC"/>
</dbReference>
<dbReference type="PROSITE" id="PS50893">
    <property type="entry name" value="ABC_TRANSPORTER_2"/>
    <property type="match status" value="1"/>
</dbReference>
<keyword evidence="6" id="KW-0677">Repeat</keyword>
<dbReference type="Gene3D" id="3.40.50.300">
    <property type="entry name" value="P-loop containing nucleotide triphosphate hydrolases"/>
    <property type="match status" value="1"/>
</dbReference>
<keyword evidence="4" id="KW-0813">Transport</keyword>
<dbReference type="InterPro" id="IPR027417">
    <property type="entry name" value="P-loop_NTPase"/>
</dbReference>
<keyword evidence="9" id="KW-1133">Transmembrane helix</keyword>
<comment type="caution">
    <text evidence="13">The sequence shown here is derived from an EMBL/GenBank/DDBJ whole genome shotgun (WGS) entry which is preliminary data.</text>
</comment>
<dbReference type="GO" id="GO:0012505">
    <property type="term" value="C:endomembrane system"/>
    <property type="evidence" value="ECO:0007669"/>
    <property type="project" value="UniProtKB-SubCell"/>
</dbReference>
<keyword evidence="8" id="KW-0067">ATP-binding</keyword>
<evidence type="ECO:0000256" key="6">
    <source>
        <dbReference type="ARBA" id="ARBA00022737"/>
    </source>
</evidence>
<dbReference type="AlphaFoldDB" id="A0AAE1QR37"/>
<dbReference type="InterPro" id="IPR050173">
    <property type="entry name" value="ABC_transporter_C-like"/>
</dbReference>
<dbReference type="GO" id="GO:0016887">
    <property type="term" value="F:ATP hydrolysis activity"/>
    <property type="evidence" value="ECO:0007669"/>
    <property type="project" value="InterPro"/>
</dbReference>
<dbReference type="InterPro" id="IPR017871">
    <property type="entry name" value="ABC_transporter-like_CS"/>
</dbReference>
<keyword evidence="5" id="KW-0812">Transmembrane</keyword>
<dbReference type="PANTHER" id="PTHR24223">
    <property type="entry name" value="ATP-BINDING CASSETTE SUB-FAMILY C"/>
    <property type="match status" value="1"/>
</dbReference>
<evidence type="ECO:0000256" key="10">
    <source>
        <dbReference type="ARBA" id="ARBA00023136"/>
    </source>
</evidence>
<keyword evidence="10" id="KW-0472">Membrane</keyword>
<proteinExistence type="inferred from homology"/>
<evidence type="ECO:0000256" key="4">
    <source>
        <dbReference type="ARBA" id="ARBA00022448"/>
    </source>
</evidence>
<dbReference type="PROSITE" id="PS00211">
    <property type="entry name" value="ABC_TRANSPORTER_1"/>
    <property type="match status" value="1"/>
</dbReference>
<evidence type="ECO:0000256" key="2">
    <source>
        <dbReference type="ARBA" id="ARBA00009726"/>
    </source>
</evidence>
<dbReference type="InterPro" id="IPR003439">
    <property type="entry name" value="ABC_transporter-like_ATP-bd"/>
</dbReference>
<dbReference type="InterPro" id="IPR003593">
    <property type="entry name" value="AAA+_ATPase"/>
</dbReference>
<evidence type="ECO:0000256" key="9">
    <source>
        <dbReference type="ARBA" id="ARBA00022989"/>
    </source>
</evidence>
<sequence>MDIIIVLCWTVRMLTELESNVVSVERVNEYCKNTEEDLWEKDVQLPANWPSEGKVQFVDYSTRYRQETDLVIKDLNVDFDSLQKIGIVGRTGAGKSSITLALFRLIEPASGKILIDNVDITKLGLHDLRLKNQALSIIPQDPVLFTGTLRWNLDPFNQYTDEEIYRSLELAHLDDFVKKLPEGIMHKISEGGENLSVGQRQLVCLARALLKKSKILVLDEATASVDYATDELIQKTIRTEFKNCTTITIAHRINTILDSDKILVLDKGKKIEYENPDSLLKDTNSQFYSLAKSANIL</sequence>
<evidence type="ECO:0000259" key="12">
    <source>
        <dbReference type="PROSITE" id="PS50893"/>
    </source>
</evidence>
<dbReference type="EMBL" id="JAVYJV010000050">
    <property type="protein sequence ID" value="KAK4337173.1"/>
    <property type="molecule type" value="Genomic_DNA"/>
</dbReference>
<reference evidence="13" key="1">
    <citation type="submission" date="2023-12" db="EMBL/GenBank/DDBJ databases">
        <title>Genome assembly of Anisodus tanguticus.</title>
        <authorList>
            <person name="Wang Y.-J."/>
        </authorList>
    </citation>
    <scope>NUCLEOTIDE SEQUENCE</scope>
    <source>
        <strain evidence="13">KB-2021</strain>
        <tissue evidence="13">Leaf</tissue>
    </source>
</reference>
<dbReference type="Proteomes" id="UP001291623">
    <property type="component" value="Unassembled WGS sequence"/>
</dbReference>
<evidence type="ECO:0000313" key="13">
    <source>
        <dbReference type="EMBL" id="KAK4337173.1"/>
    </source>
</evidence>
<comment type="catalytic activity">
    <reaction evidence="11">
        <text>ATP + H2O + xenobioticSide 1 = ADP + phosphate + xenobioticSide 2.</text>
        <dbReference type="EC" id="7.6.2.2"/>
    </reaction>
</comment>
<evidence type="ECO:0000256" key="5">
    <source>
        <dbReference type="ARBA" id="ARBA00022692"/>
    </source>
</evidence>
<name>A0AAE1QR37_9SOLA</name>
<comment type="subcellular location">
    <subcellularLocation>
        <location evidence="1">Endomembrane system</location>
        <topology evidence="1">Multi-pass membrane protein</topology>
    </subcellularLocation>
</comment>
<dbReference type="EC" id="7.6.2.2" evidence="3"/>
<dbReference type="SMART" id="SM00382">
    <property type="entry name" value="AAA"/>
    <property type="match status" value="1"/>
</dbReference>
<gene>
    <name evidence="13" type="ORF">RND71_043489</name>
</gene>
<dbReference type="FunFam" id="3.40.50.300:FF:000074">
    <property type="entry name" value="Multidrug resistance-associated protein 5 isoform 1"/>
    <property type="match status" value="1"/>
</dbReference>
<evidence type="ECO:0000256" key="11">
    <source>
        <dbReference type="ARBA" id="ARBA00034018"/>
    </source>
</evidence>
<evidence type="ECO:0000256" key="1">
    <source>
        <dbReference type="ARBA" id="ARBA00004127"/>
    </source>
</evidence>
<evidence type="ECO:0000256" key="3">
    <source>
        <dbReference type="ARBA" id="ARBA00012191"/>
    </source>
</evidence>
<evidence type="ECO:0000256" key="8">
    <source>
        <dbReference type="ARBA" id="ARBA00022840"/>
    </source>
</evidence>
<protein>
    <recommendedName>
        <fullName evidence="3">ABC-type xenobiotic transporter</fullName>
        <ecNumber evidence="3">7.6.2.2</ecNumber>
    </recommendedName>
</protein>
<feature type="domain" description="ABC transporter" evidence="12">
    <location>
        <begin position="55"/>
        <end position="292"/>
    </location>
</feature>
<keyword evidence="14" id="KW-1185">Reference proteome</keyword>
<organism evidence="13 14">
    <name type="scientific">Anisodus tanguticus</name>
    <dbReference type="NCBI Taxonomy" id="243964"/>
    <lineage>
        <taxon>Eukaryota</taxon>
        <taxon>Viridiplantae</taxon>
        <taxon>Streptophyta</taxon>
        <taxon>Embryophyta</taxon>
        <taxon>Tracheophyta</taxon>
        <taxon>Spermatophyta</taxon>
        <taxon>Magnoliopsida</taxon>
        <taxon>eudicotyledons</taxon>
        <taxon>Gunneridae</taxon>
        <taxon>Pentapetalae</taxon>
        <taxon>asterids</taxon>
        <taxon>lamiids</taxon>
        <taxon>Solanales</taxon>
        <taxon>Solanaceae</taxon>
        <taxon>Solanoideae</taxon>
        <taxon>Hyoscyameae</taxon>
        <taxon>Anisodus</taxon>
    </lineage>
</organism>
<accession>A0AAE1QR37</accession>
<dbReference type="GO" id="GO:0016020">
    <property type="term" value="C:membrane"/>
    <property type="evidence" value="ECO:0007669"/>
    <property type="project" value="TreeGrafter"/>
</dbReference>
<comment type="similarity">
    <text evidence="2">Belongs to the ABC transporter superfamily. ABCC family. Conjugate transporter (TC 3.A.1.208) subfamily.</text>
</comment>
<dbReference type="Pfam" id="PF00005">
    <property type="entry name" value="ABC_tran"/>
    <property type="match status" value="1"/>
</dbReference>
<evidence type="ECO:0000313" key="14">
    <source>
        <dbReference type="Proteomes" id="UP001291623"/>
    </source>
</evidence>
<keyword evidence="7" id="KW-0547">Nucleotide-binding</keyword>
<dbReference type="GO" id="GO:0005524">
    <property type="term" value="F:ATP binding"/>
    <property type="evidence" value="ECO:0007669"/>
    <property type="project" value="UniProtKB-KW"/>
</dbReference>
<dbReference type="CDD" id="cd03244">
    <property type="entry name" value="ABCC_MRP_domain2"/>
    <property type="match status" value="1"/>
</dbReference>
<evidence type="ECO:0000256" key="7">
    <source>
        <dbReference type="ARBA" id="ARBA00022741"/>
    </source>
</evidence>